<keyword evidence="1" id="KW-0285">Flavoprotein</keyword>
<dbReference type="PRINTS" id="PR00368">
    <property type="entry name" value="FADPNR"/>
</dbReference>
<evidence type="ECO:0000313" key="6">
    <source>
        <dbReference type="Proteomes" id="UP001149140"/>
    </source>
</evidence>
<dbReference type="SUPFAM" id="SSF51905">
    <property type="entry name" value="FAD/NAD(P)-binding domain"/>
    <property type="match status" value="1"/>
</dbReference>
<dbReference type="PRINTS" id="PR00469">
    <property type="entry name" value="PNDRDTASEII"/>
</dbReference>
<proteinExistence type="predicted"/>
<dbReference type="InterPro" id="IPR014710">
    <property type="entry name" value="RmlC-like_jellyroll"/>
</dbReference>
<dbReference type="InterPro" id="IPR018490">
    <property type="entry name" value="cNMP-bd_dom_sf"/>
</dbReference>
<dbReference type="InterPro" id="IPR050097">
    <property type="entry name" value="Ferredoxin-NADP_redctase_2"/>
</dbReference>
<comment type="catalytic activity">
    <reaction evidence="3">
        <text>[thioredoxin]-dithiol + NADP(+) = [thioredoxin]-disulfide + NADPH + H(+)</text>
        <dbReference type="Rhea" id="RHEA:20345"/>
        <dbReference type="Rhea" id="RHEA-COMP:10698"/>
        <dbReference type="Rhea" id="RHEA-COMP:10700"/>
        <dbReference type="ChEBI" id="CHEBI:15378"/>
        <dbReference type="ChEBI" id="CHEBI:29950"/>
        <dbReference type="ChEBI" id="CHEBI:50058"/>
        <dbReference type="ChEBI" id="CHEBI:57783"/>
        <dbReference type="ChEBI" id="CHEBI:58349"/>
        <dbReference type="EC" id="1.8.1.9"/>
    </reaction>
</comment>
<dbReference type="SMART" id="SM00100">
    <property type="entry name" value="cNMP"/>
    <property type="match status" value="1"/>
</dbReference>
<protein>
    <submittedName>
        <fullName evidence="5">FAD-dependent oxidoreductase</fullName>
    </submittedName>
</protein>
<dbReference type="InterPro" id="IPR023753">
    <property type="entry name" value="FAD/NAD-binding_dom"/>
</dbReference>
<sequence length="558" mass="60530">MATTRVMRSERFPDLDDEVMFPRLSDAKLEWFAKRGKRRTFEPGEVLYEHAVRDAPFYVIEHGLVELIDRKPGKDVHVAQADSRTFIGDIAAFTGEPTISACVAVETTDVIAFDRAGLRDMLARWPEFGEHIFRTLLARRAWHEAEGHGIMRLIAARGSRRAFEVRDLLERNLLPVRWYDVDTDEESAAMLDWLEIPRSETPVLVHAANVMRNPSAAQVARSLGLRAEVDGERFDLVVLGAGPAGLAAAVYGGSEGLRTLVAEAWAPGGQAGTSTRIENYLGFPSGISGTELTRKATLQARRFDAVLSSFHRAVELADGPEGLVRVDLDDGQHVLARSVVMATGARWRELKADGVDRFRGAGVYHAAMPTDAERSRDEDVIVVGGGNSAGQAAIHLASRARSVRIVVRGNALKSTMSHYLVDRIERHPQIEVMTQTEIASVDGAATVESVTLRNRDGSEQRVTCSAVFVMIGAEPCTEASTGMLAVDPAGYLLCGSGAATCDGYLNWPLKDREPHMLETVRPGVFAAGDVRSGASKRVAGAVGDGALVVRFAHDVLAG</sequence>
<dbReference type="GO" id="GO:0004791">
    <property type="term" value="F:thioredoxin-disulfide reductase (NADPH) activity"/>
    <property type="evidence" value="ECO:0007669"/>
    <property type="project" value="UniProtKB-EC"/>
</dbReference>
<accession>A0A9X3MR14</accession>
<dbReference type="Gene3D" id="2.60.120.10">
    <property type="entry name" value="Jelly Rolls"/>
    <property type="match status" value="1"/>
</dbReference>
<feature type="domain" description="Cyclic nucleotide-binding" evidence="4">
    <location>
        <begin position="20"/>
        <end position="139"/>
    </location>
</feature>
<dbReference type="CDD" id="cd00038">
    <property type="entry name" value="CAP_ED"/>
    <property type="match status" value="1"/>
</dbReference>
<dbReference type="PROSITE" id="PS50042">
    <property type="entry name" value="CNMP_BINDING_3"/>
    <property type="match status" value="1"/>
</dbReference>
<keyword evidence="2" id="KW-0560">Oxidoreductase</keyword>
<gene>
    <name evidence="5" type="ORF">OM076_11465</name>
</gene>
<dbReference type="Proteomes" id="UP001149140">
    <property type="component" value="Unassembled WGS sequence"/>
</dbReference>
<organism evidence="5 6">
    <name type="scientific">Solirubrobacter ginsenosidimutans</name>
    <dbReference type="NCBI Taxonomy" id="490573"/>
    <lineage>
        <taxon>Bacteria</taxon>
        <taxon>Bacillati</taxon>
        <taxon>Actinomycetota</taxon>
        <taxon>Thermoleophilia</taxon>
        <taxon>Solirubrobacterales</taxon>
        <taxon>Solirubrobacteraceae</taxon>
        <taxon>Solirubrobacter</taxon>
    </lineage>
</organism>
<dbReference type="AlphaFoldDB" id="A0A9X3MR14"/>
<evidence type="ECO:0000256" key="2">
    <source>
        <dbReference type="ARBA" id="ARBA00023002"/>
    </source>
</evidence>
<dbReference type="PANTHER" id="PTHR48105">
    <property type="entry name" value="THIOREDOXIN REDUCTASE 1-RELATED-RELATED"/>
    <property type="match status" value="1"/>
</dbReference>
<dbReference type="SUPFAM" id="SSF51206">
    <property type="entry name" value="cAMP-binding domain-like"/>
    <property type="match status" value="1"/>
</dbReference>
<evidence type="ECO:0000259" key="4">
    <source>
        <dbReference type="PROSITE" id="PS50042"/>
    </source>
</evidence>
<dbReference type="RefSeq" id="WP_270039991.1">
    <property type="nucleotide sequence ID" value="NZ_JAPDOD010000007.1"/>
</dbReference>
<dbReference type="InterPro" id="IPR036188">
    <property type="entry name" value="FAD/NAD-bd_sf"/>
</dbReference>
<dbReference type="InterPro" id="IPR000595">
    <property type="entry name" value="cNMP-bd_dom"/>
</dbReference>
<dbReference type="Gene3D" id="3.50.50.60">
    <property type="entry name" value="FAD/NAD(P)-binding domain"/>
    <property type="match status" value="2"/>
</dbReference>
<reference evidence="5" key="1">
    <citation type="submission" date="2022-10" db="EMBL/GenBank/DDBJ databases">
        <title>The WGS of Solirubrobacter ginsenosidimutans DSM 21036.</title>
        <authorList>
            <person name="Jiang Z."/>
        </authorList>
    </citation>
    <scope>NUCLEOTIDE SEQUENCE</scope>
    <source>
        <strain evidence="5">DSM 21036</strain>
    </source>
</reference>
<dbReference type="Pfam" id="PF00027">
    <property type="entry name" value="cNMP_binding"/>
    <property type="match status" value="1"/>
</dbReference>
<dbReference type="EMBL" id="JAPDOD010000007">
    <property type="protein sequence ID" value="MDA0160885.1"/>
    <property type="molecule type" value="Genomic_DNA"/>
</dbReference>
<comment type="caution">
    <text evidence="5">The sequence shown here is derived from an EMBL/GenBank/DDBJ whole genome shotgun (WGS) entry which is preliminary data.</text>
</comment>
<name>A0A9X3MR14_9ACTN</name>
<evidence type="ECO:0000256" key="3">
    <source>
        <dbReference type="ARBA" id="ARBA00048132"/>
    </source>
</evidence>
<evidence type="ECO:0000313" key="5">
    <source>
        <dbReference type="EMBL" id="MDA0160885.1"/>
    </source>
</evidence>
<dbReference type="Pfam" id="PF07992">
    <property type="entry name" value="Pyr_redox_2"/>
    <property type="match status" value="1"/>
</dbReference>
<evidence type="ECO:0000256" key="1">
    <source>
        <dbReference type="ARBA" id="ARBA00022630"/>
    </source>
</evidence>
<keyword evidence="6" id="KW-1185">Reference proteome</keyword>